<name>A0A1W4XPQ4_AGRPL</name>
<dbReference type="InterPro" id="IPR038299">
    <property type="entry name" value="DAO_C_sf"/>
</dbReference>
<comment type="cofactor">
    <cofactor evidence="1">
        <name>FAD</name>
        <dbReference type="ChEBI" id="CHEBI:57692"/>
    </cofactor>
</comment>
<keyword evidence="15" id="KW-1185">Reference proteome</keyword>
<dbReference type="InterPro" id="IPR000447">
    <property type="entry name" value="G3P_DH_FAD-dep"/>
</dbReference>
<keyword evidence="9" id="KW-0274">FAD</keyword>
<dbReference type="AlphaFoldDB" id="A0A1W4XPQ4"/>
<comment type="pathway">
    <text evidence="3">Polyol metabolism; glycerol degradation.</text>
</comment>
<dbReference type="CDD" id="cd00051">
    <property type="entry name" value="EFh"/>
    <property type="match status" value="1"/>
</dbReference>
<evidence type="ECO:0000256" key="7">
    <source>
        <dbReference type="ARBA" id="ARBA00022723"/>
    </source>
</evidence>
<dbReference type="GO" id="GO:0004368">
    <property type="term" value="F:glycerol-3-phosphate dehydrogenase (quinone) activity"/>
    <property type="evidence" value="ECO:0007669"/>
    <property type="project" value="UniProtKB-EC"/>
</dbReference>
<accession>A0A1W4XPQ4</accession>
<reference evidence="16" key="1">
    <citation type="submission" date="2025-08" db="UniProtKB">
        <authorList>
            <consortium name="RefSeq"/>
        </authorList>
    </citation>
    <scope>IDENTIFICATION</scope>
</reference>
<evidence type="ECO:0000256" key="8">
    <source>
        <dbReference type="ARBA" id="ARBA00022737"/>
    </source>
</evidence>
<evidence type="ECO:0000256" key="13">
    <source>
        <dbReference type="ARBA" id="ARBA00023128"/>
    </source>
</evidence>
<dbReference type="InterPro" id="IPR002048">
    <property type="entry name" value="EF_hand_dom"/>
</dbReference>
<dbReference type="Proteomes" id="UP000192223">
    <property type="component" value="Unplaced"/>
</dbReference>
<dbReference type="STRING" id="224129.A0A1W4XPQ4"/>
<evidence type="ECO:0000256" key="5">
    <source>
        <dbReference type="ARBA" id="ARBA00013029"/>
    </source>
</evidence>
<evidence type="ECO:0000256" key="2">
    <source>
        <dbReference type="ARBA" id="ARBA00004173"/>
    </source>
</evidence>
<dbReference type="RefSeq" id="XP_018334747.2">
    <property type="nucleotide sequence ID" value="XM_018479245.2"/>
</dbReference>
<proteinExistence type="inferred from homology"/>
<keyword evidence="13" id="KW-0496">Mitochondrion</keyword>
<comment type="similarity">
    <text evidence="4">Belongs to the FAD-dependent glycerol-3-phosphate dehydrogenase family.</text>
</comment>
<keyword evidence="11" id="KW-0809">Transit peptide</keyword>
<evidence type="ECO:0000256" key="9">
    <source>
        <dbReference type="ARBA" id="ARBA00022827"/>
    </source>
</evidence>
<feature type="domain" description="EF-hand" evidence="14">
    <location>
        <begin position="229"/>
        <end position="264"/>
    </location>
</feature>
<keyword evidence="7" id="KW-0479">Metal-binding</keyword>
<dbReference type="Gene3D" id="3.50.50.60">
    <property type="entry name" value="FAD/NAD(P)-binding domain"/>
    <property type="match status" value="1"/>
</dbReference>
<evidence type="ECO:0000256" key="6">
    <source>
        <dbReference type="ARBA" id="ARBA00022630"/>
    </source>
</evidence>
<evidence type="ECO:0000256" key="11">
    <source>
        <dbReference type="ARBA" id="ARBA00022946"/>
    </source>
</evidence>
<dbReference type="KEGG" id="apln:108743663"/>
<dbReference type="GO" id="GO:0005509">
    <property type="term" value="F:calcium ion binding"/>
    <property type="evidence" value="ECO:0007669"/>
    <property type="project" value="InterPro"/>
</dbReference>
<dbReference type="OrthoDB" id="264015at2759"/>
<evidence type="ECO:0000313" key="15">
    <source>
        <dbReference type="Proteomes" id="UP000192223"/>
    </source>
</evidence>
<keyword evidence="10" id="KW-0106">Calcium</keyword>
<keyword evidence="8" id="KW-0677">Repeat</keyword>
<dbReference type="InterPro" id="IPR011992">
    <property type="entry name" value="EF-hand-dom_pair"/>
</dbReference>
<dbReference type="FunFam" id="1.10.8.870:FF:000001">
    <property type="entry name" value="Glycerol-3-phosphate dehydrogenase"/>
    <property type="match status" value="1"/>
</dbReference>
<dbReference type="EC" id="1.1.5.3" evidence="5"/>
<dbReference type="InterPro" id="IPR031656">
    <property type="entry name" value="DAO_C"/>
</dbReference>
<evidence type="ECO:0000313" key="16">
    <source>
        <dbReference type="RefSeq" id="XP_018334747.2"/>
    </source>
</evidence>
<dbReference type="PANTHER" id="PTHR11985:SF15">
    <property type="entry name" value="GLYCEROL-3-PHOSPHATE DEHYDROGENASE, MITOCHONDRIAL"/>
    <property type="match status" value="1"/>
</dbReference>
<dbReference type="GO" id="GO:0006072">
    <property type="term" value="P:glycerol-3-phosphate metabolic process"/>
    <property type="evidence" value="ECO:0007669"/>
    <property type="project" value="InterPro"/>
</dbReference>
<dbReference type="Gene3D" id="1.10.238.10">
    <property type="entry name" value="EF-hand"/>
    <property type="match status" value="1"/>
</dbReference>
<evidence type="ECO:0000256" key="1">
    <source>
        <dbReference type="ARBA" id="ARBA00001974"/>
    </source>
</evidence>
<dbReference type="PANTHER" id="PTHR11985">
    <property type="entry name" value="GLYCEROL-3-PHOSPHATE DEHYDROGENASE"/>
    <property type="match status" value="1"/>
</dbReference>
<dbReference type="InParanoid" id="A0A1W4XPQ4"/>
<dbReference type="Gene3D" id="1.10.8.870">
    <property type="entry name" value="Alpha-glycerophosphate oxidase, cap domain"/>
    <property type="match status" value="1"/>
</dbReference>
<gene>
    <name evidence="16" type="primary">LOC108743663</name>
</gene>
<protein>
    <recommendedName>
        <fullName evidence="5">glycerol-3-phosphate dehydrogenase</fullName>
        <ecNumber evidence="5">1.1.5.3</ecNumber>
    </recommendedName>
</protein>
<dbReference type="PROSITE" id="PS50222">
    <property type="entry name" value="EF_HAND_2"/>
    <property type="match status" value="2"/>
</dbReference>
<evidence type="ECO:0000256" key="10">
    <source>
        <dbReference type="ARBA" id="ARBA00022837"/>
    </source>
</evidence>
<sequence>MSAWSGIRPLVSDPNKPDTQSLARNHIVHVSDSGLVTIAGGKWTTYRAMAQETIDAAVKHCNLKPERGCQTDGLLIEGAHGWTPTMYIRLVQDFGLECEVAQHLAKSYGDKAFAVAKLASLTGKRWPVIGKKIHPEFPYIDAEVRYGVREYAMTAIDLIARRVRLAFLNVQAAQEALPEVIKIMSEELGWSEAEQKKQLNEATEFLNNEMGQMVNRASRDKLPINLSKEEIQLYIKRFQIIDKDRKGYVSINDIRRSLKSQGIDLSERDIHNLLNDVDAQYNGRMDLPDFLQMMSAIKSGHVAYSRFAKMAELEEEKHEKELLKKKISVERSGGGL</sequence>
<evidence type="ECO:0000256" key="3">
    <source>
        <dbReference type="ARBA" id="ARBA00004745"/>
    </source>
</evidence>
<dbReference type="PROSITE" id="PS00978">
    <property type="entry name" value="FAD_G3PDH_2"/>
    <property type="match status" value="1"/>
</dbReference>
<dbReference type="InterPro" id="IPR036188">
    <property type="entry name" value="FAD/NAD-bd_sf"/>
</dbReference>
<organism evidence="15 16">
    <name type="scientific">Agrilus planipennis</name>
    <name type="common">Emerald ash borer</name>
    <name type="synonym">Agrilus marcopoli</name>
    <dbReference type="NCBI Taxonomy" id="224129"/>
    <lineage>
        <taxon>Eukaryota</taxon>
        <taxon>Metazoa</taxon>
        <taxon>Ecdysozoa</taxon>
        <taxon>Arthropoda</taxon>
        <taxon>Hexapoda</taxon>
        <taxon>Insecta</taxon>
        <taxon>Pterygota</taxon>
        <taxon>Neoptera</taxon>
        <taxon>Endopterygota</taxon>
        <taxon>Coleoptera</taxon>
        <taxon>Polyphaga</taxon>
        <taxon>Elateriformia</taxon>
        <taxon>Buprestoidea</taxon>
        <taxon>Buprestidae</taxon>
        <taxon>Agrilinae</taxon>
        <taxon>Agrilus</taxon>
    </lineage>
</organism>
<dbReference type="Pfam" id="PF16901">
    <property type="entry name" value="DAO_C"/>
    <property type="match status" value="1"/>
</dbReference>
<dbReference type="GO" id="GO:0005739">
    <property type="term" value="C:mitochondrion"/>
    <property type="evidence" value="ECO:0007669"/>
    <property type="project" value="UniProtKB-SubCell"/>
</dbReference>
<evidence type="ECO:0000259" key="14">
    <source>
        <dbReference type="PROSITE" id="PS50222"/>
    </source>
</evidence>
<dbReference type="GeneID" id="108743663"/>
<comment type="subcellular location">
    <subcellularLocation>
        <location evidence="2">Mitochondrion</location>
    </subcellularLocation>
</comment>
<keyword evidence="12" id="KW-0560">Oxidoreductase</keyword>
<evidence type="ECO:0000256" key="12">
    <source>
        <dbReference type="ARBA" id="ARBA00023002"/>
    </source>
</evidence>
<evidence type="ECO:0000256" key="4">
    <source>
        <dbReference type="ARBA" id="ARBA00007330"/>
    </source>
</evidence>
<feature type="domain" description="EF-hand" evidence="14">
    <location>
        <begin position="265"/>
        <end position="300"/>
    </location>
</feature>
<dbReference type="Pfam" id="PF13499">
    <property type="entry name" value="EF-hand_7"/>
    <property type="match status" value="1"/>
</dbReference>
<keyword evidence="6" id="KW-0285">Flavoprotein</keyword>
<dbReference type="SUPFAM" id="SSF47473">
    <property type="entry name" value="EF-hand"/>
    <property type="match status" value="1"/>
</dbReference>